<reference evidence="1 2" key="1">
    <citation type="journal article" date="2014" name="PLoS Genet.">
        <title>Hidden diversity in honey bee gut symbionts detected by single-cell genomics.</title>
        <authorList>
            <person name="Engel P."/>
            <person name="Stepanauskas R."/>
            <person name="Moran N."/>
        </authorList>
    </citation>
    <scope>NUCLEOTIDE SEQUENCE [LARGE SCALE GENOMIC DNA]</scope>
    <source>
        <strain evidence="1 2">SCGC AB-598-J21</strain>
    </source>
</reference>
<name>A0A074V6Z6_9NEIS</name>
<evidence type="ECO:0000313" key="1">
    <source>
        <dbReference type="EMBL" id="KEQ00956.1"/>
    </source>
</evidence>
<dbReference type="InterPro" id="IPR010732">
    <property type="entry name" value="T6SS_TssG-like"/>
</dbReference>
<protein>
    <recommendedName>
        <fullName evidence="3">Type VI secretion protein, VC_A0111 family</fullName>
    </recommendedName>
</protein>
<gene>
    <name evidence="1" type="ORF">SASC598J21_012400</name>
</gene>
<dbReference type="Proteomes" id="UP000027644">
    <property type="component" value="Unassembled WGS sequence"/>
</dbReference>
<dbReference type="PANTHER" id="PTHR35564:SF3">
    <property type="entry name" value="TYPE VI SECRETION SYSTEM BASEPLATE SUBUNIT TSSG"/>
    <property type="match status" value="1"/>
</dbReference>
<dbReference type="EMBL" id="AVQL01000440">
    <property type="protein sequence ID" value="KEQ00956.1"/>
    <property type="molecule type" value="Genomic_DNA"/>
</dbReference>
<comment type="caution">
    <text evidence="1">The sequence shown here is derived from an EMBL/GenBank/DDBJ whole genome shotgun (WGS) entry which is preliminary data.</text>
</comment>
<evidence type="ECO:0000313" key="2">
    <source>
        <dbReference type="Proteomes" id="UP000027644"/>
    </source>
</evidence>
<sequence>MNVSLFNRLMLAPEAYNFFQFCHLLESHQVNLRVPDLQSDSELTLQFCAWPYLGFPASELKQSLPESVYDYKFPVVFTTFMGLIGTDGVMPNWLIAESAEKKDGMENLLAFLDMFHHRMMTMFYQIWKRFHYDFQFHPDASDRLSRALLTLIHGKSKLDIDPCYYLGVIKNLNKKNKNIFGLKEIVQYVIPAAREVVIDEFIAVKYAVPQRSIGTGITFDTAVLGRFLYDANSRIRISVKLNDYAILSLLYENQPVRTVLKTLVRKYVGCALDVELVAKISADLLPQAQLNGSNPQKIKAGVTAGQPEAGALFSIFLGVL</sequence>
<evidence type="ECO:0008006" key="3">
    <source>
        <dbReference type="Google" id="ProtNLM"/>
    </source>
</evidence>
<dbReference type="PANTHER" id="PTHR35564">
    <property type="match status" value="1"/>
</dbReference>
<organism evidence="1 2">
    <name type="scientific">Snodgrassella alvi SCGC AB-598-J21</name>
    <dbReference type="NCBI Taxonomy" id="1385367"/>
    <lineage>
        <taxon>Bacteria</taxon>
        <taxon>Pseudomonadati</taxon>
        <taxon>Pseudomonadota</taxon>
        <taxon>Betaproteobacteria</taxon>
        <taxon>Neisseriales</taxon>
        <taxon>Neisseriaceae</taxon>
        <taxon>Snodgrassella</taxon>
    </lineage>
</organism>
<accession>A0A074V6Z6</accession>
<dbReference type="AlphaFoldDB" id="A0A074V6Z6"/>
<proteinExistence type="predicted"/>
<dbReference type="Pfam" id="PF06996">
    <property type="entry name" value="T6SS_TssG"/>
    <property type="match status" value="1"/>
</dbReference>